<gene>
    <name evidence="2" type="ORF">SEMRO_2856_G338760.1</name>
</gene>
<sequence length="226" mass="23255">MEIFQHDPRLPAAHQAGSERINVGPDEGHGTTATKGTGTDVLGLEPQGGTNVFAASSKGGSQVLGGDGCGSAVGEGSEEGRVWRGSRLPQMKHLSDCSLDGSEQGIISNTAGNCLTGLTILLGGEVKQNHGGCCKLVQGSGCSVVTASGHLEGDILKGVVVAGVVGVFARAQQEEPAQEQHVLDGLVNRGVGKLTKHMLEQLEWNRSGLVGRRVSFLVSAGKVVEL</sequence>
<evidence type="ECO:0000313" key="2">
    <source>
        <dbReference type="EMBL" id="CAB9530385.1"/>
    </source>
</evidence>
<feature type="region of interest" description="Disordered" evidence="1">
    <location>
        <begin position="1"/>
        <end position="40"/>
    </location>
</feature>
<protein>
    <submittedName>
        <fullName evidence="2">Uncharacterized protein</fullName>
    </submittedName>
</protein>
<accession>A0A9N8F1T3</accession>
<proteinExistence type="predicted"/>
<evidence type="ECO:0000256" key="1">
    <source>
        <dbReference type="SAM" id="MobiDB-lite"/>
    </source>
</evidence>
<dbReference type="Proteomes" id="UP001153069">
    <property type="component" value="Unassembled WGS sequence"/>
</dbReference>
<dbReference type="EMBL" id="CAICTM010002854">
    <property type="protein sequence ID" value="CAB9530385.1"/>
    <property type="molecule type" value="Genomic_DNA"/>
</dbReference>
<evidence type="ECO:0000313" key="3">
    <source>
        <dbReference type="Proteomes" id="UP001153069"/>
    </source>
</evidence>
<feature type="compositionally biased region" description="Low complexity" evidence="1">
    <location>
        <begin position="30"/>
        <end position="39"/>
    </location>
</feature>
<reference evidence="2" key="1">
    <citation type="submission" date="2020-06" db="EMBL/GenBank/DDBJ databases">
        <authorList>
            <consortium name="Plant Systems Biology data submission"/>
        </authorList>
    </citation>
    <scope>NUCLEOTIDE SEQUENCE</scope>
    <source>
        <strain evidence="2">D6</strain>
    </source>
</reference>
<organism evidence="2 3">
    <name type="scientific">Seminavis robusta</name>
    <dbReference type="NCBI Taxonomy" id="568900"/>
    <lineage>
        <taxon>Eukaryota</taxon>
        <taxon>Sar</taxon>
        <taxon>Stramenopiles</taxon>
        <taxon>Ochrophyta</taxon>
        <taxon>Bacillariophyta</taxon>
        <taxon>Bacillariophyceae</taxon>
        <taxon>Bacillariophycidae</taxon>
        <taxon>Naviculales</taxon>
        <taxon>Naviculaceae</taxon>
        <taxon>Seminavis</taxon>
    </lineage>
</organism>
<dbReference type="AlphaFoldDB" id="A0A9N8F1T3"/>
<comment type="caution">
    <text evidence="2">The sequence shown here is derived from an EMBL/GenBank/DDBJ whole genome shotgun (WGS) entry which is preliminary data.</text>
</comment>
<name>A0A9N8F1T3_9STRA</name>
<keyword evidence="3" id="KW-1185">Reference proteome</keyword>